<reference evidence="4" key="1">
    <citation type="submission" date="2020-05" db="EMBL/GenBank/DDBJ databases">
        <authorList>
            <person name="Chiriac C."/>
            <person name="Salcher M."/>
            <person name="Ghai R."/>
            <person name="Kavagutti S V."/>
        </authorList>
    </citation>
    <scope>NUCLEOTIDE SEQUENCE [LARGE SCALE GENOMIC DNA]</scope>
</reference>
<feature type="domain" description="Tape measure protein N-terminal" evidence="3">
    <location>
        <begin position="178"/>
        <end position="367"/>
    </location>
</feature>
<dbReference type="PANTHER" id="PTHR45615:SF80">
    <property type="entry name" value="GRIP DOMAIN-CONTAINING PROTEIN"/>
    <property type="match status" value="1"/>
</dbReference>
<evidence type="ECO:0000313" key="5">
    <source>
        <dbReference type="Proteomes" id="UP001641549"/>
    </source>
</evidence>
<dbReference type="NCBIfam" id="TIGR02675">
    <property type="entry name" value="tape_meas_nterm"/>
    <property type="match status" value="1"/>
</dbReference>
<accession>A0A6J5RVR6</accession>
<evidence type="ECO:0000256" key="2">
    <source>
        <dbReference type="SAM" id="Coils"/>
    </source>
</evidence>
<dbReference type="GO" id="GO:0098003">
    <property type="term" value="P:viral tail assembly"/>
    <property type="evidence" value="ECO:0007669"/>
    <property type="project" value="UniProtKB-KW"/>
</dbReference>
<organism evidence="4 5">
    <name type="scientific">uncultured Caudovirales phage</name>
    <dbReference type="NCBI Taxonomy" id="2100421"/>
    <lineage>
        <taxon>Viruses</taxon>
        <taxon>Duplodnaviria</taxon>
        <taxon>Heunggongvirae</taxon>
        <taxon>Uroviricota</taxon>
        <taxon>Caudoviricetes</taxon>
        <taxon>Peduoviridae</taxon>
        <taxon>Maltschvirus</taxon>
        <taxon>Maltschvirus maltsch</taxon>
    </lineage>
</organism>
<evidence type="ECO:0000256" key="1">
    <source>
        <dbReference type="ARBA" id="ARBA00022465"/>
    </source>
</evidence>
<evidence type="ECO:0000259" key="3">
    <source>
        <dbReference type="Pfam" id="PF20155"/>
    </source>
</evidence>
<dbReference type="Pfam" id="PF20155">
    <property type="entry name" value="TMP_3"/>
    <property type="match status" value="1"/>
</dbReference>
<dbReference type="Proteomes" id="UP001641549">
    <property type="component" value="Chromosome UFOv-RH-23may17-C8087"/>
</dbReference>
<protein>
    <submittedName>
        <fullName evidence="4">Caudovirus, tape measure, N-terminal</fullName>
    </submittedName>
</protein>
<keyword evidence="1" id="KW-1188">Viral release from host cell</keyword>
<keyword evidence="1" id="KW-1245">Viral tail assembly</keyword>
<evidence type="ECO:0000313" key="4">
    <source>
        <dbReference type="EMBL" id="CAB4202480.1"/>
    </source>
</evidence>
<sequence length="1439" mass="152545">MADSKVNIVITSDPKQALDAFVALSRALRTTQQDFVAAQTKVKDLSSEIKNAENPSKALTKQYANAQKEVKSLAATIDRQREALHSSSNTLKTAAVDVGNLKDAYKKLSDAEAEAASEGKDSGAAKSLSELANAGNEAASSLGSTSSAATHTGISLGGLKDVIAGLLGLGAIKAYAESVVGLSDKWLGLSGRLKQTTTDSSSLKETQNALFNVAQKTNTAYEGTVKLYTRSAAALKNFSDGQALSVKLTEAVNNSFKAQASSAEEIDSTITQLTQSIATDVVQWEDFGQLADTNLLLVNTAAKNLGYDGIGALKKAMSDGKVSNIDLVNSIVGGFDEIKAAAEQMPVTVAGAWTKLQNEFLKYIGNSKDAVEANRNIASTIDSVTQNLDGMIALATTAGGVLLTLFGASKIRAVILYAEALNTARIAAASFVGPLPAATTALGNFGRAMNAVSLAASALVGWEIGKWLNQFKPVQVLGAALAAPVLQLSALLKLLEHPLTLSSYKEFSAELGKISRNAKDVSDELYKVKPESVVSAFDRMTQSASNLAPTIKTELEKLQVAAKTTAESMAKRFDESAKGIGATLTAELATITSNYQQKQQAIDSGKQQEKTAIDEIATATVAAETTKKAAVGETQNYIKSFNEDGSIKKIWELAGHVKSAESQKVEAIQATHAAQNTDNSSELQRLQASTTAFTDAEATKIAAVLATKTQLETLWQSTYGQAIALAKAAGQDVTQLEQQGAQARIDALQPVVTAYKQSVDAMIGEENRLVKAIQQTQQEKLNFTRSTEDTVRSLQQQGLTAYAAYADKQKEIDEKQELAKKALLAGNFSEAKKYADEAIALAKGTAQAVTETVKDLSGKTHSKELVDKNAAISKSIEQITESANISKQAFDGLSTAQTSQLSKVEEPLAKAKTELADFSSQLQATVSDLNSKSAIKISVDSKAAQDEIDKLKALIAAQDLAVKIAVNPLSAEPEIAKLKEELKAANITFPIVAKFENDRAAFLDDIAAVMKTIDATLPVRGDFTIDKKQVSVAKDSIDKALSAPTKHTHTAIPDLLNAQMAINSLKQNTSSTHTVYVKQVSSGSTSAASSSPLDSIISDVPVYATGGMVYGAGNGTDDKILARLSNEEYVMTADAVKRHGTAGLDALNYGNADIATVKKFATGGAVDDRVTTKKAELLEQKYQETGALFKAREQLWAFFFAGNFVTVPSKSNFYNTASNYLRSNHLPESFLSRYIRENELAAITRDTSNRYSFDEKAKAAIDLEDLAKPPESTPTAQTIAPVIDAIQPVKQETPPTAAVQAEIQPAQPAPEPAPVAVEAPQIIDYATLKQDPVSPAGNTPLTDNRAPALSALTSLSVTDLTAANLKVGNTPNLSTITPKGFVPQLSPVNTHPVPNAPGKTLTVKLVGANDKAITGTYPENQNVTDFFKAINEQGGVTRL</sequence>
<proteinExistence type="predicted"/>
<dbReference type="PANTHER" id="PTHR45615">
    <property type="entry name" value="MYOSIN HEAVY CHAIN, NON-MUSCLE"/>
    <property type="match status" value="1"/>
</dbReference>
<feature type="coiled-coil region" evidence="2">
    <location>
        <begin position="49"/>
        <end position="83"/>
    </location>
</feature>
<dbReference type="EMBL" id="LR797314">
    <property type="protein sequence ID" value="CAB4202480.1"/>
    <property type="molecule type" value="Genomic_DNA"/>
</dbReference>
<keyword evidence="5" id="KW-1185">Reference proteome</keyword>
<name>A0A6J5RVR6_9CAUD</name>
<dbReference type="InterPro" id="IPR013491">
    <property type="entry name" value="Tape_meas_N"/>
</dbReference>
<keyword evidence="2" id="KW-0175">Coiled coil</keyword>
<gene>
    <name evidence="4" type="ORF">UFOVP1367_18</name>
</gene>